<keyword evidence="2" id="KW-1185">Reference proteome</keyword>
<sequence length="113" mass="12551">MVGIFSLRGHVASRTADTSNVSRVRDETWANKEMRREAYWGVKARLSGCFGGRQRCKFGARPPPARGGARGSRVVPASARVFPVRAESVVMARHRNIYAFAVGRRRGFRSVTT</sequence>
<gene>
    <name evidence="1" type="ORF">HAX54_042727</name>
</gene>
<evidence type="ECO:0000313" key="2">
    <source>
        <dbReference type="Proteomes" id="UP000823775"/>
    </source>
</evidence>
<proteinExistence type="predicted"/>
<feature type="non-terminal residue" evidence="1">
    <location>
        <position position="113"/>
    </location>
</feature>
<comment type="caution">
    <text evidence="1">The sequence shown here is derived from an EMBL/GenBank/DDBJ whole genome shotgun (WGS) entry which is preliminary data.</text>
</comment>
<protein>
    <submittedName>
        <fullName evidence="1">Uncharacterized protein</fullName>
    </submittedName>
</protein>
<dbReference type="Proteomes" id="UP000823775">
    <property type="component" value="Unassembled WGS sequence"/>
</dbReference>
<dbReference type="EMBL" id="JACEIK010006313">
    <property type="protein sequence ID" value="MCE2055486.1"/>
    <property type="molecule type" value="Genomic_DNA"/>
</dbReference>
<evidence type="ECO:0000313" key="1">
    <source>
        <dbReference type="EMBL" id="MCE2055486.1"/>
    </source>
</evidence>
<accession>A0ABS8W3K7</accession>
<reference evidence="1 2" key="1">
    <citation type="journal article" date="2021" name="BMC Genomics">
        <title>Datura genome reveals duplications of psychoactive alkaloid biosynthetic genes and high mutation rate following tissue culture.</title>
        <authorList>
            <person name="Rajewski A."/>
            <person name="Carter-House D."/>
            <person name="Stajich J."/>
            <person name="Litt A."/>
        </authorList>
    </citation>
    <scope>NUCLEOTIDE SEQUENCE [LARGE SCALE GENOMIC DNA]</scope>
    <source>
        <strain evidence="1">AR-01</strain>
    </source>
</reference>
<name>A0ABS8W3K7_DATST</name>
<organism evidence="1 2">
    <name type="scientific">Datura stramonium</name>
    <name type="common">Jimsonweed</name>
    <name type="synonym">Common thornapple</name>
    <dbReference type="NCBI Taxonomy" id="4076"/>
    <lineage>
        <taxon>Eukaryota</taxon>
        <taxon>Viridiplantae</taxon>
        <taxon>Streptophyta</taxon>
        <taxon>Embryophyta</taxon>
        <taxon>Tracheophyta</taxon>
        <taxon>Spermatophyta</taxon>
        <taxon>Magnoliopsida</taxon>
        <taxon>eudicotyledons</taxon>
        <taxon>Gunneridae</taxon>
        <taxon>Pentapetalae</taxon>
        <taxon>asterids</taxon>
        <taxon>lamiids</taxon>
        <taxon>Solanales</taxon>
        <taxon>Solanaceae</taxon>
        <taxon>Solanoideae</taxon>
        <taxon>Datureae</taxon>
        <taxon>Datura</taxon>
    </lineage>
</organism>